<dbReference type="InterPro" id="IPR013087">
    <property type="entry name" value="Znf_C2H2_type"/>
</dbReference>
<dbReference type="Pfam" id="PF00096">
    <property type="entry name" value="zf-C2H2"/>
    <property type="match status" value="2"/>
</dbReference>
<keyword evidence="2" id="KW-0479">Metal-binding</keyword>
<sequence length="531" mass="60331">MEISNCQFCNAYVTNLEIHYCKNFGNKRRQCNATIPQNSEGNLAQDIDLRTEQQKQYGARSPTLNQINISRQQSLLSSVHQPIYCKETAATDMVSQYGVASQYRYNPETSNFLFPGMHPIHGNEPNSTHFQLPSEVSKEFINQNLQNFLLSKSEHPPNKAMSIAKPGFLAGFQQTFHQKTATINPTAQPSHASSQLEFSEISRTNEISSHFSSAYPNFGDSTLTNRLSQYSETSVEIPSLSLQKAQYNPMNQIPQTNYIHRTESFPFAPLRCDINSRNPSTSGNNLCRNRESNIFNLYETGNPSYFTDHVSLPSTSQVSMQNRESHAAKLRTIKFNEDKNKQCTDFSDGIAECAYYASSSIQTQQRNFGSGIINSNSEICACEYSSPATYSSETDNARNISTTTTSNKSSVDGNEHTADKMLNKNSSVFKKNLDTPLGKPRRITYLCSKCPKLFYRKDYLESHERHHDEERPYVCHYCDRTFTLSFTLRDHIRTHTGEKPYECMHCGKRFARISAWNKHARVSHIADKTDP</sequence>
<dbReference type="GO" id="GO:0005634">
    <property type="term" value="C:nucleus"/>
    <property type="evidence" value="ECO:0007669"/>
    <property type="project" value="UniProtKB-SubCell"/>
</dbReference>
<evidence type="ECO:0000313" key="14">
    <source>
        <dbReference type="Proteomes" id="UP001054837"/>
    </source>
</evidence>
<dbReference type="FunFam" id="3.30.160.60:FF:000325">
    <property type="entry name" value="ZFP90 zinc finger protein"/>
    <property type="match status" value="1"/>
</dbReference>
<dbReference type="SUPFAM" id="SSF57667">
    <property type="entry name" value="beta-beta-alpha zinc fingers"/>
    <property type="match status" value="2"/>
</dbReference>
<dbReference type="SMART" id="SM00355">
    <property type="entry name" value="ZnF_C2H2"/>
    <property type="match status" value="3"/>
</dbReference>
<evidence type="ECO:0000256" key="2">
    <source>
        <dbReference type="ARBA" id="ARBA00022723"/>
    </source>
</evidence>
<evidence type="ECO:0000256" key="5">
    <source>
        <dbReference type="ARBA" id="ARBA00022833"/>
    </source>
</evidence>
<evidence type="ECO:0000256" key="3">
    <source>
        <dbReference type="ARBA" id="ARBA00022737"/>
    </source>
</evidence>
<comment type="subcellular location">
    <subcellularLocation>
        <location evidence="1">Nucleus</location>
    </subcellularLocation>
</comment>
<dbReference type="PANTHER" id="PTHR24394:SF44">
    <property type="entry name" value="ZINC FINGER PROTEIN 271-LIKE"/>
    <property type="match status" value="1"/>
</dbReference>
<evidence type="ECO:0000256" key="1">
    <source>
        <dbReference type="ARBA" id="ARBA00004123"/>
    </source>
</evidence>
<evidence type="ECO:0000256" key="10">
    <source>
        <dbReference type="PROSITE-ProRule" id="PRU00042"/>
    </source>
</evidence>
<dbReference type="GO" id="GO:0000981">
    <property type="term" value="F:DNA-binding transcription factor activity, RNA polymerase II-specific"/>
    <property type="evidence" value="ECO:0007669"/>
    <property type="project" value="TreeGrafter"/>
</dbReference>
<dbReference type="PROSITE" id="PS50157">
    <property type="entry name" value="ZINC_FINGER_C2H2_2"/>
    <property type="match status" value="3"/>
</dbReference>
<dbReference type="PANTHER" id="PTHR24394">
    <property type="entry name" value="ZINC FINGER PROTEIN"/>
    <property type="match status" value="1"/>
</dbReference>
<keyword evidence="8" id="KW-0804">Transcription</keyword>
<keyword evidence="4 10" id="KW-0863">Zinc-finger</keyword>
<accession>A0AAV4M7Q3</accession>
<gene>
    <name evidence="13" type="ORF">CDAR_265381</name>
</gene>
<evidence type="ECO:0000256" key="11">
    <source>
        <dbReference type="SAM" id="MobiDB-lite"/>
    </source>
</evidence>
<evidence type="ECO:0000256" key="7">
    <source>
        <dbReference type="ARBA" id="ARBA00023125"/>
    </source>
</evidence>
<feature type="domain" description="C2H2-type" evidence="12">
    <location>
        <begin position="473"/>
        <end position="500"/>
    </location>
</feature>
<evidence type="ECO:0000259" key="12">
    <source>
        <dbReference type="PROSITE" id="PS50157"/>
    </source>
</evidence>
<dbReference type="Proteomes" id="UP001054837">
    <property type="component" value="Unassembled WGS sequence"/>
</dbReference>
<name>A0AAV4M7Q3_9ARAC</name>
<organism evidence="13 14">
    <name type="scientific">Caerostris darwini</name>
    <dbReference type="NCBI Taxonomy" id="1538125"/>
    <lineage>
        <taxon>Eukaryota</taxon>
        <taxon>Metazoa</taxon>
        <taxon>Ecdysozoa</taxon>
        <taxon>Arthropoda</taxon>
        <taxon>Chelicerata</taxon>
        <taxon>Arachnida</taxon>
        <taxon>Araneae</taxon>
        <taxon>Araneomorphae</taxon>
        <taxon>Entelegynae</taxon>
        <taxon>Araneoidea</taxon>
        <taxon>Araneidae</taxon>
        <taxon>Caerostris</taxon>
    </lineage>
</organism>
<protein>
    <recommendedName>
        <fullName evidence="12">C2H2-type domain-containing protein</fullName>
    </recommendedName>
</protein>
<dbReference type="Gene3D" id="3.30.160.60">
    <property type="entry name" value="Classic Zinc Finger"/>
    <property type="match status" value="3"/>
</dbReference>
<keyword evidence="3" id="KW-0677">Repeat</keyword>
<evidence type="ECO:0000256" key="6">
    <source>
        <dbReference type="ARBA" id="ARBA00023015"/>
    </source>
</evidence>
<feature type="domain" description="C2H2-type" evidence="12">
    <location>
        <begin position="445"/>
        <end position="472"/>
    </location>
</feature>
<feature type="compositionally biased region" description="Low complexity" evidence="11">
    <location>
        <begin position="401"/>
        <end position="410"/>
    </location>
</feature>
<comment type="caution">
    <text evidence="13">The sequence shown here is derived from an EMBL/GenBank/DDBJ whole genome shotgun (WGS) entry which is preliminary data.</text>
</comment>
<evidence type="ECO:0000256" key="4">
    <source>
        <dbReference type="ARBA" id="ARBA00022771"/>
    </source>
</evidence>
<evidence type="ECO:0000256" key="8">
    <source>
        <dbReference type="ARBA" id="ARBA00023163"/>
    </source>
</evidence>
<dbReference type="GO" id="GO:0003677">
    <property type="term" value="F:DNA binding"/>
    <property type="evidence" value="ECO:0007669"/>
    <property type="project" value="UniProtKB-KW"/>
</dbReference>
<proteinExistence type="predicted"/>
<dbReference type="InterPro" id="IPR036236">
    <property type="entry name" value="Znf_C2H2_sf"/>
</dbReference>
<evidence type="ECO:0000256" key="9">
    <source>
        <dbReference type="ARBA" id="ARBA00023242"/>
    </source>
</evidence>
<dbReference type="PROSITE" id="PS00028">
    <property type="entry name" value="ZINC_FINGER_C2H2_1"/>
    <property type="match status" value="3"/>
</dbReference>
<keyword evidence="7" id="KW-0238">DNA-binding</keyword>
<dbReference type="EMBL" id="BPLQ01000171">
    <property type="protein sequence ID" value="GIX68275.1"/>
    <property type="molecule type" value="Genomic_DNA"/>
</dbReference>
<dbReference type="AlphaFoldDB" id="A0AAV4M7Q3"/>
<dbReference type="FunFam" id="3.30.160.60:FF:000557">
    <property type="entry name" value="zinc finger and SCAN domain-containing protein 29"/>
    <property type="match status" value="1"/>
</dbReference>
<evidence type="ECO:0000313" key="13">
    <source>
        <dbReference type="EMBL" id="GIX68275.1"/>
    </source>
</evidence>
<feature type="region of interest" description="Disordered" evidence="11">
    <location>
        <begin position="393"/>
        <end position="414"/>
    </location>
</feature>
<reference evidence="13 14" key="1">
    <citation type="submission" date="2021-06" db="EMBL/GenBank/DDBJ databases">
        <title>Caerostris darwini draft genome.</title>
        <authorList>
            <person name="Kono N."/>
            <person name="Arakawa K."/>
        </authorList>
    </citation>
    <scope>NUCLEOTIDE SEQUENCE [LARGE SCALE GENOMIC DNA]</scope>
</reference>
<dbReference type="GO" id="GO:0008270">
    <property type="term" value="F:zinc ion binding"/>
    <property type="evidence" value="ECO:0007669"/>
    <property type="project" value="UniProtKB-KW"/>
</dbReference>
<keyword evidence="14" id="KW-1185">Reference proteome</keyword>
<keyword evidence="6" id="KW-0805">Transcription regulation</keyword>
<keyword evidence="9" id="KW-0539">Nucleus</keyword>
<feature type="domain" description="C2H2-type" evidence="12">
    <location>
        <begin position="501"/>
        <end position="529"/>
    </location>
</feature>
<keyword evidence="5" id="KW-0862">Zinc</keyword>